<dbReference type="NCBIfam" id="TIGR01509">
    <property type="entry name" value="HAD-SF-IA-v3"/>
    <property type="match status" value="1"/>
</dbReference>
<dbReference type="EMBL" id="BLVP01000010">
    <property type="protein sequence ID" value="GFM37777.1"/>
    <property type="molecule type" value="Genomic_DNA"/>
</dbReference>
<proteinExistence type="predicted"/>
<dbReference type="Proteomes" id="UP000503820">
    <property type="component" value="Unassembled WGS sequence"/>
</dbReference>
<dbReference type="CDD" id="cd02603">
    <property type="entry name" value="HAD_sEH-N_like"/>
    <property type="match status" value="1"/>
</dbReference>
<gene>
    <name evidence="1" type="ORF">DSM19430T_24610</name>
</gene>
<reference evidence="1 2" key="1">
    <citation type="submission" date="2020-05" db="EMBL/GenBank/DDBJ databases">
        <title>Draft genome sequence of Desulfovibrio psychrotolerans JS1T.</title>
        <authorList>
            <person name="Ueno A."/>
            <person name="Tamazawa S."/>
            <person name="Tamamura S."/>
            <person name="Murakami T."/>
            <person name="Kiyama T."/>
            <person name="Inomata H."/>
            <person name="Amano Y."/>
            <person name="Miyakawa K."/>
            <person name="Tamaki H."/>
            <person name="Naganuma T."/>
            <person name="Kaneko K."/>
        </authorList>
    </citation>
    <scope>NUCLEOTIDE SEQUENCE [LARGE SCALE GENOMIC DNA]</scope>
    <source>
        <strain evidence="1 2">JS1</strain>
    </source>
</reference>
<dbReference type="Gene3D" id="3.40.50.1000">
    <property type="entry name" value="HAD superfamily/HAD-like"/>
    <property type="match status" value="1"/>
</dbReference>
<evidence type="ECO:0000313" key="1">
    <source>
        <dbReference type="EMBL" id="GFM37777.1"/>
    </source>
</evidence>
<evidence type="ECO:0000313" key="2">
    <source>
        <dbReference type="Proteomes" id="UP000503820"/>
    </source>
</evidence>
<dbReference type="PANTHER" id="PTHR43611:SF3">
    <property type="entry name" value="FLAVIN MONONUCLEOTIDE HYDROLASE 1, CHLOROPLATIC"/>
    <property type="match status" value="1"/>
</dbReference>
<name>A0A7J0BVN7_9BACT</name>
<dbReference type="InterPro" id="IPR023214">
    <property type="entry name" value="HAD_sf"/>
</dbReference>
<dbReference type="Pfam" id="PF00702">
    <property type="entry name" value="Hydrolase"/>
    <property type="match status" value="1"/>
</dbReference>
<comment type="caution">
    <text evidence="1">The sequence shown here is derived from an EMBL/GenBank/DDBJ whole genome shotgun (WGS) entry which is preliminary data.</text>
</comment>
<sequence>MAIAAQDIQVIFFDFSGVLAEEGFVQGLKEIGRRNGQDPETFLRTAADICYANGYASGRADEHAFWNDVRADTGVTGTDEELRREILSRFIIRPWMLRAAAQVRRSNLRTAILSDHTNWLEELDAVHGIFRHFDRVFNSFREGMTKRSADFFTHACAVMSVQPHHALFIDDNPSNTDRAATVGLNTITYTTYAEFVTRMRGFVPGIVLPPEGSVS</sequence>
<accession>A0A7J0BVN7</accession>
<dbReference type="AlphaFoldDB" id="A0A7J0BVN7"/>
<dbReference type="RefSeq" id="WP_174410415.1">
    <property type="nucleotide sequence ID" value="NZ_BLVP01000010.1"/>
</dbReference>
<organism evidence="1 2">
    <name type="scientific">Desulfovibrio psychrotolerans</name>
    <dbReference type="NCBI Taxonomy" id="415242"/>
    <lineage>
        <taxon>Bacteria</taxon>
        <taxon>Pseudomonadati</taxon>
        <taxon>Thermodesulfobacteriota</taxon>
        <taxon>Desulfovibrionia</taxon>
        <taxon>Desulfovibrionales</taxon>
        <taxon>Desulfovibrionaceae</taxon>
        <taxon>Desulfovibrio</taxon>
    </lineage>
</organism>
<dbReference type="InterPro" id="IPR036412">
    <property type="entry name" value="HAD-like_sf"/>
</dbReference>
<protein>
    <submittedName>
        <fullName evidence="1">Haloacid dehalogenase</fullName>
    </submittedName>
</protein>
<keyword evidence="2" id="KW-1185">Reference proteome</keyword>
<dbReference type="InterPro" id="IPR006439">
    <property type="entry name" value="HAD-SF_hydro_IA"/>
</dbReference>
<dbReference type="PANTHER" id="PTHR43611">
    <property type="entry name" value="ALPHA-D-GLUCOSE 1-PHOSPHATE PHOSPHATASE"/>
    <property type="match status" value="1"/>
</dbReference>
<dbReference type="SUPFAM" id="SSF56784">
    <property type="entry name" value="HAD-like"/>
    <property type="match status" value="1"/>
</dbReference>